<comment type="caution">
    <text evidence="2">The sequence shown here is derived from an EMBL/GenBank/DDBJ whole genome shotgun (WGS) entry which is preliminary data.</text>
</comment>
<keyword evidence="3" id="KW-1185">Reference proteome</keyword>
<proteinExistence type="predicted"/>
<feature type="chain" id="PRO_5047482894" evidence="1">
    <location>
        <begin position="26"/>
        <end position="161"/>
    </location>
</feature>
<sequence length="161" mass="17528">MRLLPALPLLAALLFPSALTPSALAATTTQYAVLRGVQVQGRVATLTLDYVDVFSDTDADARRVVALGDYPSAQAYFEANPGGMYVRNVNPLLRTLKTDARTVFALSCLDRPDGVQAVPLETFVSAWKGFAPQGCWPFSERVVALHLNGTRVLRAEQVYFP</sequence>
<organism evidence="2 3">
    <name type="scientific">Deinococcus knuensis</name>
    <dbReference type="NCBI Taxonomy" id="1837380"/>
    <lineage>
        <taxon>Bacteria</taxon>
        <taxon>Thermotogati</taxon>
        <taxon>Deinococcota</taxon>
        <taxon>Deinococci</taxon>
        <taxon>Deinococcales</taxon>
        <taxon>Deinococcaceae</taxon>
        <taxon>Deinococcus</taxon>
    </lineage>
</organism>
<evidence type="ECO:0000313" key="2">
    <source>
        <dbReference type="EMBL" id="GGS14163.1"/>
    </source>
</evidence>
<keyword evidence="1" id="KW-0732">Signal</keyword>
<dbReference type="RefSeq" id="WP_189098245.1">
    <property type="nucleotide sequence ID" value="NZ_BMQO01000001.1"/>
</dbReference>
<evidence type="ECO:0000256" key="1">
    <source>
        <dbReference type="SAM" id="SignalP"/>
    </source>
</evidence>
<accession>A0ABQ2SA87</accession>
<protein>
    <submittedName>
        <fullName evidence="2">Uncharacterized protein</fullName>
    </submittedName>
</protein>
<dbReference type="EMBL" id="BMQO01000001">
    <property type="protein sequence ID" value="GGS14163.1"/>
    <property type="molecule type" value="Genomic_DNA"/>
</dbReference>
<feature type="signal peptide" evidence="1">
    <location>
        <begin position="1"/>
        <end position="25"/>
    </location>
</feature>
<reference evidence="3" key="1">
    <citation type="journal article" date="2019" name="Int. J. Syst. Evol. Microbiol.">
        <title>The Global Catalogue of Microorganisms (GCM) 10K type strain sequencing project: providing services to taxonomists for standard genome sequencing and annotation.</title>
        <authorList>
            <consortium name="The Broad Institute Genomics Platform"/>
            <consortium name="The Broad Institute Genome Sequencing Center for Infectious Disease"/>
            <person name="Wu L."/>
            <person name="Ma J."/>
        </authorList>
    </citation>
    <scope>NUCLEOTIDE SEQUENCE [LARGE SCALE GENOMIC DNA]</scope>
    <source>
        <strain evidence="3">JCM 31406</strain>
    </source>
</reference>
<name>A0ABQ2SA87_9DEIO</name>
<evidence type="ECO:0000313" key="3">
    <source>
        <dbReference type="Proteomes" id="UP000620633"/>
    </source>
</evidence>
<gene>
    <name evidence="2" type="ORF">GCM10008961_01740</name>
</gene>
<dbReference type="Proteomes" id="UP000620633">
    <property type="component" value="Unassembled WGS sequence"/>
</dbReference>